<dbReference type="PROSITE" id="PS50043">
    <property type="entry name" value="HTH_LUXR_2"/>
    <property type="match status" value="1"/>
</dbReference>
<dbReference type="AlphaFoldDB" id="A0A8J3YZC1"/>
<dbReference type="GO" id="GO:0006355">
    <property type="term" value="P:regulation of DNA-templated transcription"/>
    <property type="evidence" value="ECO:0007669"/>
    <property type="project" value="InterPro"/>
</dbReference>
<dbReference type="PANTHER" id="PTHR16305:SF35">
    <property type="entry name" value="TRANSCRIPTIONAL ACTIVATOR DOMAIN"/>
    <property type="match status" value="1"/>
</dbReference>
<sequence length="940" mass="100431">MLMTDTVHSASRVGRHSLVAEVRGYISDLADGRGRAIVVEGEPGIGKSELMRIARAEAVRLGCQVFWCNCEELSEAFPLLPLLDAFAPNGSLSRYADAHAQIAEWLRAAAIPGNQVNGVGAATTSMLSLISDVCGAGPVLLVVDDLHWADSATVGALSRLFRSTHRQPLLVAGLARPAPRRDDLAALRRAADAQIVLSGLSNDEVIDMVVKAVGGSPGERLRRLAAEAGGNPLYVRELIDAVTRTGTITVDGGQVEITGGRTPASLHAAIADRLEFLSTPVREVLRVAALLGVAFPVSSLASVSGKGVSDLTPVLDEAIAMGVLCEHGAELAFRHPLIRAALYEEMPASLRAAWHLDAARALVRQGASAEKVARQVLPAVDGGSAAVDETLVEWLSGAAHKLAGQAPNATVRLLHWALTDTPPYAKHYQLLTCRLADALFRAGDTPQAARVAHGALTYVKRADLMIDLHQTLLGCRAIEGRREETLRVVEAALQLPGLDELHRARLLVLAARTHRGLGWVDRAEEVAQAALAAATAAHDRWATGWALGVLTLVRGMRGEEEAALPLFERALAVAEGDPSLADLRLMLLLNQAAALGDLDRYDEAIESAERACEQADASGSMVRLAQATSVLGELLFDVGQWDYALKRLDLGGDVPAEALAKCCDYGVVATIRLHRGDPAATQNLLDARVHLARLGDDRMVGSLTLAFSLEREQADAPAEALAVLVDGLAKCEEEIEQTTDLLADAVRLALMIGDVERARALALRAEAVAEPSEVFHRKAVGLHCRGLVDNDPAKLVEAAGQYEKASRPLPRAQALEAAGVAHADNGDVPAARNAFTEAYEMYSALGAAWDLARLQARFRAYGIRRGPRFQHRRSQQGWSSLTPTEEKVVGLVAKGLSNPQIAAQLFLSRRTVQTHVSHVLAKLELSSRTEIAREASQRGI</sequence>
<dbReference type="PRINTS" id="PR00038">
    <property type="entry name" value="HTHLUXR"/>
</dbReference>
<dbReference type="InterPro" id="IPR011990">
    <property type="entry name" value="TPR-like_helical_dom_sf"/>
</dbReference>
<organism evidence="4 5">
    <name type="scientific">Virgisporangium aurantiacum</name>
    <dbReference type="NCBI Taxonomy" id="175570"/>
    <lineage>
        <taxon>Bacteria</taxon>
        <taxon>Bacillati</taxon>
        <taxon>Actinomycetota</taxon>
        <taxon>Actinomycetes</taxon>
        <taxon>Micromonosporales</taxon>
        <taxon>Micromonosporaceae</taxon>
        <taxon>Virgisporangium</taxon>
    </lineage>
</organism>
<feature type="domain" description="HTH luxR-type" evidence="3">
    <location>
        <begin position="874"/>
        <end position="939"/>
    </location>
</feature>
<dbReference type="InterPro" id="IPR027417">
    <property type="entry name" value="P-loop_NTPase"/>
</dbReference>
<evidence type="ECO:0000313" key="5">
    <source>
        <dbReference type="Proteomes" id="UP000612585"/>
    </source>
</evidence>
<name>A0A8J3YZC1_9ACTN</name>
<dbReference type="CDD" id="cd06170">
    <property type="entry name" value="LuxR_C_like"/>
    <property type="match status" value="1"/>
</dbReference>
<dbReference type="InterPro" id="IPR019734">
    <property type="entry name" value="TPR_rpt"/>
</dbReference>
<comment type="caution">
    <text evidence="4">The sequence shown here is derived from an EMBL/GenBank/DDBJ whole genome shotgun (WGS) entry which is preliminary data.</text>
</comment>
<dbReference type="GO" id="GO:0003677">
    <property type="term" value="F:DNA binding"/>
    <property type="evidence" value="ECO:0007669"/>
    <property type="project" value="InterPro"/>
</dbReference>
<accession>A0A8J3YZC1</accession>
<protein>
    <submittedName>
        <fullName evidence="4">LuxR family transcriptional regulator</fullName>
    </submittedName>
</protein>
<evidence type="ECO:0000259" key="3">
    <source>
        <dbReference type="PROSITE" id="PS50043"/>
    </source>
</evidence>
<dbReference type="InterPro" id="IPR036388">
    <property type="entry name" value="WH-like_DNA-bd_sf"/>
</dbReference>
<dbReference type="PANTHER" id="PTHR16305">
    <property type="entry name" value="TESTICULAR SOLUBLE ADENYLYL CYCLASE"/>
    <property type="match status" value="1"/>
</dbReference>
<dbReference type="SUPFAM" id="SSF48452">
    <property type="entry name" value="TPR-like"/>
    <property type="match status" value="2"/>
</dbReference>
<proteinExistence type="predicted"/>
<keyword evidence="2" id="KW-0067">ATP-binding</keyword>
<dbReference type="Pfam" id="PF13191">
    <property type="entry name" value="AAA_16"/>
    <property type="match status" value="1"/>
</dbReference>
<evidence type="ECO:0000256" key="1">
    <source>
        <dbReference type="ARBA" id="ARBA00022741"/>
    </source>
</evidence>
<dbReference type="GO" id="GO:0004016">
    <property type="term" value="F:adenylate cyclase activity"/>
    <property type="evidence" value="ECO:0007669"/>
    <property type="project" value="TreeGrafter"/>
</dbReference>
<evidence type="ECO:0000313" key="4">
    <source>
        <dbReference type="EMBL" id="GIJ53477.1"/>
    </source>
</evidence>
<keyword evidence="5" id="KW-1185">Reference proteome</keyword>
<evidence type="ECO:0000256" key="2">
    <source>
        <dbReference type="ARBA" id="ARBA00022840"/>
    </source>
</evidence>
<dbReference type="InterPro" id="IPR000792">
    <property type="entry name" value="Tscrpt_reg_LuxR_C"/>
</dbReference>
<dbReference type="GO" id="GO:0005737">
    <property type="term" value="C:cytoplasm"/>
    <property type="evidence" value="ECO:0007669"/>
    <property type="project" value="TreeGrafter"/>
</dbReference>
<dbReference type="EMBL" id="BOPG01000006">
    <property type="protein sequence ID" value="GIJ53477.1"/>
    <property type="molecule type" value="Genomic_DNA"/>
</dbReference>
<dbReference type="InterPro" id="IPR041664">
    <property type="entry name" value="AAA_16"/>
</dbReference>
<reference evidence="4" key="1">
    <citation type="submission" date="2021-01" db="EMBL/GenBank/DDBJ databases">
        <title>Whole genome shotgun sequence of Virgisporangium aurantiacum NBRC 16421.</title>
        <authorList>
            <person name="Komaki H."/>
            <person name="Tamura T."/>
        </authorList>
    </citation>
    <scope>NUCLEOTIDE SEQUENCE</scope>
    <source>
        <strain evidence="4">NBRC 16421</strain>
    </source>
</reference>
<dbReference type="SMART" id="SM00421">
    <property type="entry name" value="HTH_LUXR"/>
    <property type="match status" value="1"/>
</dbReference>
<dbReference type="Pfam" id="PF00196">
    <property type="entry name" value="GerE"/>
    <property type="match status" value="1"/>
</dbReference>
<dbReference type="Gene3D" id="1.25.40.10">
    <property type="entry name" value="Tetratricopeptide repeat domain"/>
    <property type="match status" value="2"/>
</dbReference>
<dbReference type="Gene3D" id="3.40.50.300">
    <property type="entry name" value="P-loop containing nucleotide triphosphate hydrolases"/>
    <property type="match status" value="1"/>
</dbReference>
<dbReference type="SUPFAM" id="SSF46894">
    <property type="entry name" value="C-terminal effector domain of the bipartite response regulators"/>
    <property type="match status" value="1"/>
</dbReference>
<dbReference type="InterPro" id="IPR016032">
    <property type="entry name" value="Sig_transdc_resp-reg_C-effctor"/>
</dbReference>
<dbReference type="Proteomes" id="UP000612585">
    <property type="component" value="Unassembled WGS sequence"/>
</dbReference>
<keyword evidence="1" id="KW-0547">Nucleotide-binding</keyword>
<dbReference type="Gene3D" id="1.10.10.10">
    <property type="entry name" value="Winged helix-like DNA-binding domain superfamily/Winged helix DNA-binding domain"/>
    <property type="match status" value="1"/>
</dbReference>
<dbReference type="SMART" id="SM00028">
    <property type="entry name" value="TPR"/>
    <property type="match status" value="3"/>
</dbReference>
<dbReference type="PROSITE" id="PS00622">
    <property type="entry name" value="HTH_LUXR_1"/>
    <property type="match status" value="1"/>
</dbReference>
<dbReference type="SUPFAM" id="SSF52540">
    <property type="entry name" value="P-loop containing nucleoside triphosphate hydrolases"/>
    <property type="match status" value="1"/>
</dbReference>
<gene>
    <name evidence="4" type="ORF">Vau01_009930</name>
</gene>
<dbReference type="GO" id="GO:0005524">
    <property type="term" value="F:ATP binding"/>
    <property type="evidence" value="ECO:0007669"/>
    <property type="project" value="UniProtKB-KW"/>
</dbReference>